<dbReference type="InterPro" id="IPR000241">
    <property type="entry name" value="RlmKL-like_Mtase"/>
</dbReference>
<evidence type="ECO:0000259" key="5">
    <source>
        <dbReference type="Pfam" id="PF25904"/>
    </source>
</evidence>
<feature type="domain" description="tRNA (guanine(10)-N(2))-methyltransferase TRMT11 N-terminal" evidence="5">
    <location>
        <begin position="15"/>
        <end position="190"/>
    </location>
</feature>
<dbReference type="EMBL" id="CDMY01000086">
    <property type="protein sequence ID" value="CEL92523.1"/>
    <property type="molecule type" value="Genomic_DNA"/>
</dbReference>
<evidence type="ECO:0000313" key="6">
    <source>
        <dbReference type="EMBL" id="CEL92523.1"/>
    </source>
</evidence>
<dbReference type="InterPro" id="IPR002052">
    <property type="entry name" value="DNA_methylase_N6_adenine_CS"/>
</dbReference>
<dbReference type="Pfam" id="PF25904">
    <property type="entry name" value="Tmrp11_N"/>
    <property type="match status" value="1"/>
</dbReference>
<protein>
    <submittedName>
        <fullName evidence="6">Uncharacterized protein</fullName>
    </submittedName>
</protein>
<dbReference type="GO" id="GO:0032259">
    <property type="term" value="P:methylation"/>
    <property type="evidence" value="ECO:0007669"/>
    <property type="project" value="UniProtKB-KW"/>
</dbReference>
<keyword evidence="2" id="KW-0808">Transferase</keyword>
<dbReference type="PhylomeDB" id="A0A0G4EA98"/>
<dbReference type="VEuPathDB" id="CryptoDB:Vbra_4688"/>
<keyword evidence="1" id="KW-0489">Methyltransferase</keyword>
<dbReference type="InterPro" id="IPR059073">
    <property type="entry name" value="TRMT11_N"/>
</dbReference>
<dbReference type="GO" id="GO:0003676">
    <property type="term" value="F:nucleic acid binding"/>
    <property type="evidence" value="ECO:0007669"/>
    <property type="project" value="InterPro"/>
</dbReference>
<evidence type="ECO:0000256" key="1">
    <source>
        <dbReference type="ARBA" id="ARBA00022603"/>
    </source>
</evidence>
<dbReference type="PIRSF" id="PIRSF017259">
    <property type="entry name" value="tRNA_mtfrase_TRM11"/>
    <property type="match status" value="1"/>
</dbReference>
<dbReference type="PROSITE" id="PS00092">
    <property type="entry name" value="N6_MTASE"/>
    <property type="match status" value="1"/>
</dbReference>
<sequence>MVLRVLCWWAYHNDYFNFRVEELESLASMCGWDPSRLWSEEGGCPRPSRQEELAFAYVHLPDESTASRIVDRAITVKAFVEVWGEGSTYDEVLSDAQRRFPPDKRRTHLNETTTWAFQIAGFGKTFTHGEKVCRMNHFRSLFTEKEPTDINNPTTLLYILEDWAHSIEFMSASQRAKEPRKIYLGRAVARPRKGPWWLRYDLTCRPVLGPTTMDNELAFLMANQAQVRAGNVVFDPFVGTGGLLIAASHFGGVCMGSDIDIRVLKGWGVARLNKEVQQPNDAHTTIFRNFREYGLPAPEVICSDNAAWVWRLPSIEDGPPSLPAQRKHKHTPAAAAAESTSTSDSWSSPHRRSIARRTLPWMDAIVCDPPYGIRAGARQAGHLKKNKKPLKERGREECLNGGGDSTAGLFDELVESYTIVKDLMYFASVALVDGGRLVFLLPVELREADLDEQLEVVRHHPELELLATSLQFLAGGLGRVLVTMRRRRREQG</sequence>
<dbReference type="SUPFAM" id="SSF53335">
    <property type="entry name" value="S-adenosyl-L-methionine-dependent methyltransferases"/>
    <property type="match status" value="1"/>
</dbReference>
<dbReference type="PANTHER" id="PTHR13370:SF3">
    <property type="entry name" value="TRNA (GUANINE(10)-N2)-METHYLTRANSFERASE HOMOLOG"/>
    <property type="match status" value="1"/>
</dbReference>
<dbReference type="Gene3D" id="3.40.50.150">
    <property type="entry name" value="Vaccinia Virus protein VP39"/>
    <property type="match status" value="1"/>
</dbReference>
<reference evidence="6 7" key="1">
    <citation type="submission" date="2014-11" db="EMBL/GenBank/DDBJ databases">
        <authorList>
            <person name="Zhu J."/>
            <person name="Qi W."/>
            <person name="Song R."/>
        </authorList>
    </citation>
    <scope>NUCLEOTIDE SEQUENCE [LARGE SCALE GENOMIC DNA]</scope>
</reference>
<dbReference type="Proteomes" id="UP000041254">
    <property type="component" value="Unassembled WGS sequence"/>
</dbReference>
<dbReference type="STRING" id="1169540.A0A0G4EA98"/>
<dbReference type="InterPro" id="IPR029063">
    <property type="entry name" value="SAM-dependent_MTases_sf"/>
</dbReference>
<dbReference type="PRINTS" id="PR00507">
    <property type="entry name" value="N12N6MTFRASE"/>
</dbReference>
<dbReference type="PANTHER" id="PTHR13370">
    <property type="entry name" value="RNA METHYLASE-RELATED"/>
    <property type="match status" value="1"/>
</dbReference>
<dbReference type="AlphaFoldDB" id="A0A0G4EA98"/>
<organism evidence="6 7">
    <name type="scientific">Vitrella brassicaformis (strain CCMP3155)</name>
    <dbReference type="NCBI Taxonomy" id="1169540"/>
    <lineage>
        <taxon>Eukaryota</taxon>
        <taxon>Sar</taxon>
        <taxon>Alveolata</taxon>
        <taxon>Colpodellida</taxon>
        <taxon>Vitrellaceae</taxon>
        <taxon>Vitrella</taxon>
    </lineage>
</organism>
<proteinExistence type="predicted"/>
<evidence type="ECO:0000313" key="7">
    <source>
        <dbReference type="Proteomes" id="UP000041254"/>
    </source>
</evidence>
<evidence type="ECO:0000256" key="3">
    <source>
        <dbReference type="SAM" id="MobiDB-lite"/>
    </source>
</evidence>
<evidence type="ECO:0000259" key="4">
    <source>
        <dbReference type="Pfam" id="PF01170"/>
    </source>
</evidence>
<dbReference type="Pfam" id="PF01170">
    <property type="entry name" value="UPF0020"/>
    <property type="match status" value="1"/>
</dbReference>
<feature type="domain" description="Ribosomal RNA large subunit methyltransferase K/L-like methyltransferase" evidence="4">
    <location>
        <begin position="204"/>
        <end position="251"/>
    </location>
</feature>
<keyword evidence="7" id="KW-1185">Reference proteome</keyword>
<dbReference type="InParanoid" id="A0A0G4EA98"/>
<accession>A0A0G4EA98</accession>
<evidence type="ECO:0000256" key="2">
    <source>
        <dbReference type="ARBA" id="ARBA00022679"/>
    </source>
</evidence>
<feature type="region of interest" description="Disordered" evidence="3">
    <location>
        <begin position="320"/>
        <end position="350"/>
    </location>
</feature>
<dbReference type="GO" id="GO:0008168">
    <property type="term" value="F:methyltransferase activity"/>
    <property type="evidence" value="ECO:0007669"/>
    <property type="project" value="UniProtKB-KW"/>
</dbReference>
<name>A0A0G4EA98_VITBC</name>
<dbReference type="FunCoup" id="A0A0G4EA98">
    <property type="interactions" value="292"/>
</dbReference>
<dbReference type="OMA" id="AFNKWSR"/>
<feature type="compositionally biased region" description="Low complexity" evidence="3">
    <location>
        <begin position="332"/>
        <end position="348"/>
    </location>
</feature>
<gene>
    <name evidence="6" type="ORF">Vbra_4688</name>
</gene>
<dbReference type="GO" id="GO:0005737">
    <property type="term" value="C:cytoplasm"/>
    <property type="evidence" value="ECO:0007669"/>
    <property type="project" value="TreeGrafter"/>
</dbReference>
<dbReference type="GO" id="GO:0043527">
    <property type="term" value="C:tRNA methyltransferase complex"/>
    <property type="evidence" value="ECO:0007669"/>
    <property type="project" value="UniProtKB-ARBA"/>
</dbReference>
<dbReference type="OrthoDB" id="296065at2759"/>